<gene>
    <name evidence="2" type="ORF">ABRQ07_06460</name>
    <name evidence="3" type="ORF">LW347_05910</name>
</gene>
<dbReference type="Proteomes" id="UP001059272">
    <property type="component" value="Chromosome"/>
</dbReference>
<evidence type="ECO:0008006" key="6">
    <source>
        <dbReference type="Google" id="ProtNLM"/>
    </source>
</evidence>
<organism evidence="3 4">
    <name type="scientific">Pectobacterium polonicum</name>
    <dbReference type="NCBI Taxonomy" id="2485124"/>
    <lineage>
        <taxon>Bacteria</taxon>
        <taxon>Pseudomonadati</taxon>
        <taxon>Pseudomonadota</taxon>
        <taxon>Gammaproteobacteria</taxon>
        <taxon>Enterobacterales</taxon>
        <taxon>Pectobacteriaceae</taxon>
        <taxon>Pectobacterium</taxon>
    </lineage>
</organism>
<dbReference type="EMBL" id="JBEHEF010000004">
    <property type="protein sequence ID" value="MEQ9937265.1"/>
    <property type="molecule type" value="Genomic_DNA"/>
</dbReference>
<feature type="transmembrane region" description="Helical" evidence="1">
    <location>
        <begin position="78"/>
        <end position="99"/>
    </location>
</feature>
<keyword evidence="1" id="KW-1133">Transmembrane helix</keyword>
<keyword evidence="1" id="KW-0472">Membrane</keyword>
<dbReference type="EMBL" id="CP090065">
    <property type="protein sequence ID" value="UVO09499.1"/>
    <property type="molecule type" value="Genomic_DNA"/>
</dbReference>
<dbReference type="RefSeq" id="WP_241664873.1">
    <property type="nucleotide sequence ID" value="NZ_CP090065.1"/>
</dbReference>
<dbReference type="AlphaFoldDB" id="A0AAE9NRX2"/>
<feature type="transmembrane region" description="Helical" evidence="1">
    <location>
        <begin position="12"/>
        <end position="31"/>
    </location>
</feature>
<evidence type="ECO:0000313" key="5">
    <source>
        <dbReference type="Proteomes" id="UP001463408"/>
    </source>
</evidence>
<sequence length="148" mass="15770">MMTTDKKSKFSTIGMVLGALALLIAVSYFWAGPSTPEVTIEEQIAEKIVSIRDTTLNRLMGKAPPTQQPESPFNERRLVIAATSALGCLAIIFAVFGFARRESARPCISAAMLGIAVIAFPFIISAINMAFTLMALVAIAAAIAMIFG</sequence>
<keyword evidence="5" id="KW-1185">Reference proteome</keyword>
<evidence type="ECO:0000313" key="4">
    <source>
        <dbReference type="Proteomes" id="UP001059272"/>
    </source>
</evidence>
<evidence type="ECO:0000313" key="3">
    <source>
        <dbReference type="EMBL" id="UVO09499.1"/>
    </source>
</evidence>
<reference evidence="2 5" key="2">
    <citation type="submission" date="2024-06" db="EMBL/GenBank/DDBJ databases">
        <title>Pangenomics to understand the prophage dynamics in the radiating lineages of P. brasiliense.</title>
        <authorList>
            <person name="Pardeshi L.A."/>
            <person name="Van Duivenbode I."/>
            <person name="Jonkheer E.M."/>
            <person name="Pel M.J.C."/>
            <person name="Kupczok A."/>
            <person name="De Ridder D."/>
            <person name="Smit S."/>
            <person name="Van Der Lee T.J."/>
        </authorList>
    </citation>
    <scope>NUCLEOTIDE SEQUENCE [LARGE SCALE GENOMIC DNA]</scope>
    <source>
        <strain evidence="2 5">PD 8607</strain>
    </source>
</reference>
<accession>A0AAE9NRX2</accession>
<proteinExistence type="predicted"/>
<reference evidence="3" key="1">
    <citation type="submission" date="2021-12" db="EMBL/GenBank/DDBJ databases">
        <title>Genome sequence of novel Pectobacterium sp. causing blackleg.</title>
        <authorList>
            <person name="Wang J."/>
        </authorList>
    </citation>
    <scope>NUCLEOTIDE SEQUENCE</scope>
    <source>
        <strain evidence="3">BY21311</strain>
    </source>
</reference>
<dbReference type="KEGG" id="ppoo:LW347_05910"/>
<keyword evidence="1" id="KW-0812">Transmembrane</keyword>
<feature type="transmembrane region" description="Helical" evidence="1">
    <location>
        <begin position="130"/>
        <end position="147"/>
    </location>
</feature>
<evidence type="ECO:0000256" key="1">
    <source>
        <dbReference type="SAM" id="Phobius"/>
    </source>
</evidence>
<name>A0AAE9NRX2_9GAMM</name>
<evidence type="ECO:0000313" key="2">
    <source>
        <dbReference type="EMBL" id="MEQ9937265.1"/>
    </source>
</evidence>
<protein>
    <recommendedName>
        <fullName evidence="6">Inner membrane protein yidI</fullName>
    </recommendedName>
</protein>
<dbReference type="Proteomes" id="UP001463408">
    <property type="component" value="Unassembled WGS sequence"/>
</dbReference>